<dbReference type="Gene3D" id="2.60.120.180">
    <property type="match status" value="1"/>
</dbReference>
<evidence type="ECO:0000256" key="4">
    <source>
        <dbReference type="ARBA" id="ARBA00012590"/>
    </source>
</evidence>
<proteinExistence type="inferred from homology"/>
<evidence type="ECO:0000256" key="6">
    <source>
        <dbReference type="ARBA" id="ARBA00022801"/>
    </source>
</evidence>
<comment type="pathway">
    <text evidence="2 10 11">Glycan degradation; xylan degradation.</text>
</comment>
<keyword evidence="8 10" id="KW-0326">Glycosidase</keyword>
<dbReference type="EC" id="3.2.1.8" evidence="4 10"/>
<evidence type="ECO:0000256" key="9">
    <source>
        <dbReference type="ARBA" id="ARBA00023326"/>
    </source>
</evidence>
<dbReference type="InterPro" id="IPR001137">
    <property type="entry name" value="Glyco_hydro_11"/>
</dbReference>
<evidence type="ECO:0000256" key="1">
    <source>
        <dbReference type="ARBA" id="ARBA00000681"/>
    </source>
</evidence>
<evidence type="ECO:0000256" key="5">
    <source>
        <dbReference type="ARBA" id="ARBA00022651"/>
    </source>
</evidence>
<dbReference type="OrthoDB" id="2115822at2759"/>
<keyword evidence="7 10" id="KW-0119">Carbohydrate metabolism</keyword>
<evidence type="ECO:0000256" key="7">
    <source>
        <dbReference type="ARBA" id="ARBA00023277"/>
    </source>
</evidence>
<evidence type="ECO:0000256" key="2">
    <source>
        <dbReference type="ARBA" id="ARBA00004851"/>
    </source>
</evidence>
<dbReference type="PRINTS" id="PR00911">
    <property type="entry name" value="GLHYDRLASE11"/>
</dbReference>
<accession>A0A6G1KTA1</accession>
<feature type="active site" description="Nucleophile" evidence="10">
    <location>
        <position position="122"/>
    </location>
</feature>
<dbReference type="GO" id="GO:0031176">
    <property type="term" value="F:endo-1,4-beta-xylanase activity"/>
    <property type="evidence" value="ECO:0007669"/>
    <property type="project" value="UniProtKB-UniRule"/>
</dbReference>
<dbReference type="Proteomes" id="UP000799436">
    <property type="component" value="Unassembled WGS sequence"/>
</dbReference>
<reference evidence="13" key="1">
    <citation type="journal article" date="2020" name="Stud. Mycol.">
        <title>101 Dothideomycetes genomes: a test case for predicting lifestyles and emergence of pathogens.</title>
        <authorList>
            <person name="Haridas S."/>
            <person name="Albert R."/>
            <person name="Binder M."/>
            <person name="Bloem J."/>
            <person name="Labutti K."/>
            <person name="Salamov A."/>
            <person name="Andreopoulos B."/>
            <person name="Baker S."/>
            <person name="Barry K."/>
            <person name="Bills G."/>
            <person name="Bluhm B."/>
            <person name="Cannon C."/>
            <person name="Castanera R."/>
            <person name="Culley D."/>
            <person name="Daum C."/>
            <person name="Ezra D."/>
            <person name="Gonzalez J."/>
            <person name="Henrissat B."/>
            <person name="Kuo A."/>
            <person name="Liang C."/>
            <person name="Lipzen A."/>
            <person name="Lutzoni F."/>
            <person name="Magnuson J."/>
            <person name="Mondo S."/>
            <person name="Nolan M."/>
            <person name="Ohm R."/>
            <person name="Pangilinan J."/>
            <person name="Park H.-J."/>
            <person name="Ramirez L."/>
            <person name="Alfaro M."/>
            <person name="Sun H."/>
            <person name="Tritt A."/>
            <person name="Yoshinaga Y."/>
            <person name="Zwiers L.-H."/>
            <person name="Turgeon B."/>
            <person name="Goodwin S."/>
            <person name="Spatafora J."/>
            <person name="Crous P."/>
            <person name="Grigoriev I."/>
        </authorList>
    </citation>
    <scope>NUCLEOTIDE SEQUENCE</scope>
    <source>
        <strain evidence="13">CBS 116005</strain>
    </source>
</reference>
<comment type="similarity">
    <text evidence="3 10 11">Belongs to the glycosyl hydrolase 11 (cellulase G) family.</text>
</comment>
<dbReference type="InterPro" id="IPR033123">
    <property type="entry name" value="GH11_dom"/>
</dbReference>
<dbReference type="EMBL" id="ML995989">
    <property type="protein sequence ID" value="KAF2763630.1"/>
    <property type="molecule type" value="Genomic_DNA"/>
</dbReference>
<dbReference type="PROSITE" id="PS51761">
    <property type="entry name" value="GH11_3"/>
    <property type="match status" value="1"/>
</dbReference>
<dbReference type="Pfam" id="PF00457">
    <property type="entry name" value="Glyco_hydro_11"/>
    <property type="match status" value="1"/>
</dbReference>
<keyword evidence="9 10" id="KW-0624">Polysaccharide degradation</keyword>
<feature type="domain" description="GH11" evidence="12">
    <location>
        <begin position="38"/>
        <end position="226"/>
    </location>
</feature>
<evidence type="ECO:0000256" key="10">
    <source>
        <dbReference type="PROSITE-ProRule" id="PRU01097"/>
    </source>
</evidence>
<dbReference type="GO" id="GO:0045493">
    <property type="term" value="P:xylan catabolic process"/>
    <property type="evidence" value="ECO:0007669"/>
    <property type="project" value="UniProtKB-UniRule"/>
</dbReference>
<organism evidence="13 14">
    <name type="scientific">Teratosphaeria nubilosa</name>
    <dbReference type="NCBI Taxonomy" id="161662"/>
    <lineage>
        <taxon>Eukaryota</taxon>
        <taxon>Fungi</taxon>
        <taxon>Dikarya</taxon>
        <taxon>Ascomycota</taxon>
        <taxon>Pezizomycotina</taxon>
        <taxon>Dothideomycetes</taxon>
        <taxon>Dothideomycetidae</taxon>
        <taxon>Mycosphaerellales</taxon>
        <taxon>Teratosphaeriaceae</taxon>
        <taxon>Teratosphaeria</taxon>
    </lineage>
</organism>
<dbReference type="UniPathway" id="UPA00114"/>
<keyword evidence="5 10" id="KW-0858">Xylan degradation</keyword>
<protein>
    <recommendedName>
        <fullName evidence="4 10">Endo-1,4-beta-xylanase</fullName>
        <ecNumber evidence="4 10">3.2.1.8</ecNumber>
    </recommendedName>
</protein>
<evidence type="ECO:0000256" key="11">
    <source>
        <dbReference type="RuleBase" id="RU362015"/>
    </source>
</evidence>
<dbReference type="PANTHER" id="PTHR46828">
    <property type="entry name" value="ENDO-1,4-BETA-XYLANASE A-RELATED"/>
    <property type="match status" value="1"/>
</dbReference>
<keyword evidence="6 10" id="KW-0378">Hydrolase</keyword>
<dbReference type="InterPro" id="IPR013320">
    <property type="entry name" value="ConA-like_dom_sf"/>
</dbReference>
<evidence type="ECO:0000313" key="13">
    <source>
        <dbReference type="EMBL" id="KAF2763630.1"/>
    </source>
</evidence>
<dbReference type="AlphaFoldDB" id="A0A6G1KTA1"/>
<name>A0A6G1KTA1_9PEZI</name>
<evidence type="ECO:0000256" key="8">
    <source>
        <dbReference type="ARBA" id="ARBA00023295"/>
    </source>
</evidence>
<evidence type="ECO:0000256" key="3">
    <source>
        <dbReference type="ARBA" id="ARBA00007792"/>
    </source>
</evidence>
<gene>
    <name evidence="13" type="ORF">EJ03DRAFT_379258</name>
</gene>
<feature type="active site" description="Proton donor" evidence="10">
    <location>
        <position position="213"/>
    </location>
</feature>
<keyword evidence="14" id="KW-1185">Reference proteome</keyword>
<comment type="catalytic activity">
    <reaction evidence="1 10 11">
        <text>Endohydrolysis of (1-&gt;4)-beta-D-xylosidic linkages in xylans.</text>
        <dbReference type="EC" id="3.2.1.8"/>
    </reaction>
</comment>
<dbReference type="PANTHER" id="PTHR46828:SF2">
    <property type="entry name" value="ENDO-1,4-BETA-XYLANASE A-RELATED"/>
    <property type="match status" value="1"/>
</dbReference>
<evidence type="ECO:0000259" key="12">
    <source>
        <dbReference type="PROSITE" id="PS51761"/>
    </source>
</evidence>
<dbReference type="SUPFAM" id="SSF49899">
    <property type="entry name" value="Concanavalin A-like lectins/glucanases"/>
    <property type="match status" value="1"/>
</dbReference>
<dbReference type="InterPro" id="IPR013319">
    <property type="entry name" value="GH11/12"/>
</dbReference>
<sequence>MIAKLTSLLPAAYALSSATALPSRMLERAPRNMTKRETITSSGEGTVDGFFYSLYIQDSSGATFDVEDGKYSLTWDSSVEDVVAGIGWETGSARDITYSGSWKTDGNAYLSVYGWTTDPLVEYYITDSYGDYNPGSAGTYKGSVDSDDGTYDIYLATRTDADSIEGTATFNQYWSVRTSNRVGGTITTKNHFDAWEDLGLDLGTYNYQILATEGYESSGSSSITVSSS</sequence>
<evidence type="ECO:0000313" key="14">
    <source>
        <dbReference type="Proteomes" id="UP000799436"/>
    </source>
</evidence>